<evidence type="ECO:0000313" key="3">
    <source>
        <dbReference type="Proteomes" id="UP000251431"/>
    </source>
</evidence>
<dbReference type="RefSeq" id="WP_112117346.1">
    <property type="nucleotide sequence ID" value="NZ_CP185952.1"/>
</dbReference>
<dbReference type="Pfam" id="PF13439">
    <property type="entry name" value="Glyco_transf_4"/>
    <property type="match status" value="1"/>
</dbReference>
<dbReference type="EMBL" id="UAQE01000001">
    <property type="protein sequence ID" value="SPT99440.1"/>
    <property type="molecule type" value="Genomic_DNA"/>
</dbReference>
<protein>
    <submittedName>
        <fullName evidence="2">Glycosyltransferase</fullName>
    </submittedName>
</protein>
<reference evidence="2 3" key="1">
    <citation type="submission" date="2018-06" db="EMBL/GenBank/DDBJ databases">
        <authorList>
            <consortium name="Pathogen Informatics"/>
            <person name="Doyle S."/>
        </authorList>
    </citation>
    <scope>NUCLEOTIDE SEQUENCE [LARGE SCALE GENOMIC DNA]</scope>
    <source>
        <strain evidence="2 3">NCTC7582</strain>
    </source>
</reference>
<dbReference type="Proteomes" id="UP000251431">
    <property type="component" value="Unassembled WGS sequence"/>
</dbReference>
<evidence type="ECO:0000313" key="2">
    <source>
        <dbReference type="EMBL" id="SPT99440.1"/>
    </source>
</evidence>
<dbReference type="InterPro" id="IPR050194">
    <property type="entry name" value="Glycosyltransferase_grp1"/>
</dbReference>
<evidence type="ECO:0000259" key="1">
    <source>
        <dbReference type="Pfam" id="PF13439"/>
    </source>
</evidence>
<feature type="domain" description="Glycosyltransferase subfamily 4-like N-terminal" evidence="1">
    <location>
        <begin position="22"/>
        <end position="205"/>
    </location>
</feature>
<organism evidence="2 3">
    <name type="scientific">Lysinibacillus capsici</name>
    <dbReference type="NCBI Taxonomy" id="2115968"/>
    <lineage>
        <taxon>Bacteria</taxon>
        <taxon>Bacillati</taxon>
        <taxon>Bacillota</taxon>
        <taxon>Bacilli</taxon>
        <taxon>Bacillales</taxon>
        <taxon>Bacillaceae</taxon>
        <taxon>Lysinibacillus</taxon>
    </lineage>
</organism>
<keyword evidence="2" id="KW-0808">Transferase</keyword>
<dbReference type="CDD" id="cd03794">
    <property type="entry name" value="GT4_WbuB-like"/>
    <property type="match status" value="1"/>
</dbReference>
<name>A0A2X0YAI5_9BACI</name>
<dbReference type="SUPFAM" id="SSF53756">
    <property type="entry name" value="UDP-Glycosyltransferase/glycogen phosphorylase"/>
    <property type="match status" value="1"/>
</dbReference>
<gene>
    <name evidence="2" type="ORF">NCTC7582_02313</name>
</gene>
<dbReference type="Gene3D" id="3.40.50.2000">
    <property type="entry name" value="Glycogen Phosphorylase B"/>
    <property type="match status" value="2"/>
</dbReference>
<dbReference type="GO" id="GO:0016758">
    <property type="term" value="F:hexosyltransferase activity"/>
    <property type="evidence" value="ECO:0007669"/>
    <property type="project" value="TreeGrafter"/>
</dbReference>
<dbReference type="PANTHER" id="PTHR45947:SF3">
    <property type="entry name" value="SULFOQUINOVOSYL TRANSFERASE SQD2"/>
    <property type="match status" value="1"/>
</dbReference>
<accession>A0A2X0YAI5</accession>
<dbReference type="InterPro" id="IPR028098">
    <property type="entry name" value="Glyco_trans_4-like_N"/>
</dbReference>
<sequence length="411" mass="47220">MNIWIFNHYAVGPNSSGGTRHFDLAKQLIKRGHQVTIFASSFNHQMLKEEHLANEQVKYKEMISEGVKFIWIKTVPYSRNNHRRVFNMMSYYFKVLKISKMKQENPDVIIGSLVHPLAALAGYQVAKVKKSIFIFEERDLWPQTLIDLGKMSNKNPIISILGRVEKFLFNKSQLIIVLFDKAIGYVESKGVSKNKVLYIPNGYELGRLDNTLELPNNIIEEFEKLKQKKIAIYTGAHGQANNLDTILNSAKKIKTKNENIHFVLIGNGPEKKRLMQRVEEENISNVTMMDPVKKELIPLILQKAHIGLLPLVNSPVFKWGISPNKLFDYMGTALPVILLCDLEGTPVDLSGGGVVIRENFEDELVHFFENMDANELYNMGQKGKVYLEQYHSWEKLSLELEKRMEELLKNN</sequence>
<dbReference type="Pfam" id="PF13692">
    <property type="entry name" value="Glyco_trans_1_4"/>
    <property type="match status" value="1"/>
</dbReference>
<dbReference type="PANTHER" id="PTHR45947">
    <property type="entry name" value="SULFOQUINOVOSYL TRANSFERASE SQD2"/>
    <property type="match status" value="1"/>
</dbReference>
<dbReference type="AlphaFoldDB" id="A0A2X0YAI5"/>
<proteinExistence type="predicted"/>